<keyword evidence="4" id="KW-1185">Reference proteome</keyword>
<sequence length="195" mass="21417">MKTLVVLLIAVGLLNVNCAPTTVAPSEQTTLPSYQGHVESASGSHTSVLFPSENADSEVIEKVKDLIETATEFATGSHQLIHRAATKGLTYNDTMSAIEDLKSLQEDITNIIIQLSDLTEDKSQDANAEDEDESEYDKTIRLNKIFLEALKKIELSNEDILRSIADKALLVSRESSSDDEKDSSEDEIDEDDSNE</sequence>
<evidence type="ECO:0000313" key="3">
    <source>
        <dbReference type="EMBL" id="CAH1784794.1"/>
    </source>
</evidence>
<keyword evidence="2" id="KW-0732">Signal</keyword>
<feature type="non-terminal residue" evidence="3">
    <location>
        <position position="195"/>
    </location>
</feature>
<accession>A0A8S4NXU4</accession>
<comment type="caution">
    <text evidence="3">The sequence shown here is derived from an EMBL/GenBank/DDBJ whole genome shotgun (WGS) entry which is preliminary data.</text>
</comment>
<proteinExistence type="predicted"/>
<feature type="chain" id="PRO_5035891524" evidence="2">
    <location>
        <begin position="19"/>
        <end position="195"/>
    </location>
</feature>
<evidence type="ECO:0000256" key="1">
    <source>
        <dbReference type="SAM" id="MobiDB-lite"/>
    </source>
</evidence>
<feature type="signal peptide" evidence="2">
    <location>
        <begin position="1"/>
        <end position="18"/>
    </location>
</feature>
<dbReference type="Proteomes" id="UP000749559">
    <property type="component" value="Unassembled WGS sequence"/>
</dbReference>
<organism evidence="3 4">
    <name type="scientific">Owenia fusiformis</name>
    <name type="common">Polychaete worm</name>
    <dbReference type="NCBI Taxonomy" id="6347"/>
    <lineage>
        <taxon>Eukaryota</taxon>
        <taxon>Metazoa</taxon>
        <taxon>Spiralia</taxon>
        <taxon>Lophotrochozoa</taxon>
        <taxon>Annelida</taxon>
        <taxon>Polychaeta</taxon>
        <taxon>Sedentaria</taxon>
        <taxon>Canalipalpata</taxon>
        <taxon>Sabellida</taxon>
        <taxon>Oweniida</taxon>
        <taxon>Oweniidae</taxon>
        <taxon>Owenia</taxon>
    </lineage>
</organism>
<feature type="compositionally biased region" description="Acidic residues" evidence="1">
    <location>
        <begin position="177"/>
        <end position="195"/>
    </location>
</feature>
<protein>
    <submittedName>
        <fullName evidence="3">Uncharacterized protein</fullName>
    </submittedName>
</protein>
<gene>
    <name evidence="3" type="ORF">OFUS_LOCUS10931</name>
</gene>
<evidence type="ECO:0000313" key="4">
    <source>
        <dbReference type="Proteomes" id="UP000749559"/>
    </source>
</evidence>
<dbReference type="AlphaFoldDB" id="A0A8S4NXU4"/>
<dbReference type="EMBL" id="CAIIXF020000005">
    <property type="protein sequence ID" value="CAH1784794.1"/>
    <property type="molecule type" value="Genomic_DNA"/>
</dbReference>
<name>A0A8S4NXU4_OWEFU</name>
<evidence type="ECO:0000256" key="2">
    <source>
        <dbReference type="SAM" id="SignalP"/>
    </source>
</evidence>
<feature type="region of interest" description="Disordered" evidence="1">
    <location>
        <begin position="171"/>
        <end position="195"/>
    </location>
</feature>
<reference evidence="3" key="1">
    <citation type="submission" date="2022-03" db="EMBL/GenBank/DDBJ databases">
        <authorList>
            <person name="Martin C."/>
        </authorList>
    </citation>
    <scope>NUCLEOTIDE SEQUENCE</scope>
</reference>